<feature type="domain" description="Carboxylesterase type B" evidence="5">
    <location>
        <begin position="22"/>
        <end position="511"/>
    </location>
</feature>
<comment type="similarity">
    <text evidence="2">Belongs to the 'GDXG' lipolytic enzyme family.</text>
</comment>
<evidence type="ECO:0000259" key="5">
    <source>
        <dbReference type="Pfam" id="PF00135"/>
    </source>
</evidence>
<dbReference type="PROSITE" id="PS00122">
    <property type="entry name" value="CARBOXYLESTERASE_B_1"/>
    <property type="match status" value="1"/>
</dbReference>
<dbReference type="AlphaFoldDB" id="A0ABD7V6D4"/>
<evidence type="ECO:0000256" key="4">
    <source>
        <dbReference type="RuleBase" id="RU361235"/>
    </source>
</evidence>
<dbReference type="PANTHER" id="PTHR11559">
    <property type="entry name" value="CARBOXYLESTERASE"/>
    <property type="match status" value="1"/>
</dbReference>
<comment type="caution">
    <text evidence="6">The sequence shown here is derived from an EMBL/GenBank/DDBJ whole genome shotgun (WGS) entry which is preliminary data.</text>
</comment>
<dbReference type="InterPro" id="IPR019819">
    <property type="entry name" value="Carboxylesterase_B_CS"/>
</dbReference>
<dbReference type="InterPro" id="IPR002168">
    <property type="entry name" value="Lipase_GDXG_HIS_AS"/>
</dbReference>
<proteinExistence type="inferred from homology"/>
<dbReference type="InterPro" id="IPR050309">
    <property type="entry name" value="Type-B_Carboxylest/Lipase"/>
</dbReference>
<dbReference type="Pfam" id="PF00135">
    <property type="entry name" value="COesterase"/>
    <property type="match status" value="1"/>
</dbReference>
<dbReference type="Gene3D" id="3.40.50.1820">
    <property type="entry name" value="alpha/beta hydrolase"/>
    <property type="match status" value="1"/>
</dbReference>
<evidence type="ECO:0000313" key="7">
    <source>
        <dbReference type="Proteomes" id="UP000360750"/>
    </source>
</evidence>
<evidence type="ECO:0000313" key="6">
    <source>
        <dbReference type="EMBL" id="VFA89751.1"/>
    </source>
</evidence>
<evidence type="ECO:0000256" key="1">
    <source>
        <dbReference type="ARBA" id="ARBA00005964"/>
    </source>
</evidence>
<dbReference type="InterPro" id="IPR019826">
    <property type="entry name" value="Carboxylesterase_B_AS"/>
</dbReference>
<gene>
    <name evidence="6" type="primary">pnbA_2</name>
    <name evidence="6" type="ORF">NCTC8139_03319</name>
</gene>
<reference evidence="6 7" key="1">
    <citation type="submission" date="2019-02" db="EMBL/GenBank/DDBJ databases">
        <authorList>
            <consortium name="Pathogen Informatics"/>
        </authorList>
    </citation>
    <scope>NUCLEOTIDE SEQUENCE [LARGE SCALE GENOMIC DNA]</scope>
    <source>
        <strain evidence="6 7">3012STDY6756503</strain>
    </source>
</reference>
<comment type="similarity">
    <text evidence="1 4">Belongs to the type-B carboxylesterase/lipase family.</text>
</comment>
<accession>A0ABD7V6D4</accession>
<dbReference type="SUPFAM" id="SSF53474">
    <property type="entry name" value="alpha/beta-Hydrolases"/>
    <property type="match status" value="1"/>
</dbReference>
<organism evidence="6 7">
    <name type="scientific">Gordonia paraffinivorans</name>
    <dbReference type="NCBI Taxonomy" id="175628"/>
    <lineage>
        <taxon>Bacteria</taxon>
        <taxon>Bacillati</taxon>
        <taxon>Actinomycetota</taxon>
        <taxon>Actinomycetes</taxon>
        <taxon>Mycobacteriales</taxon>
        <taxon>Gordoniaceae</taxon>
        <taxon>Gordonia</taxon>
    </lineage>
</organism>
<dbReference type="PROSITE" id="PS01173">
    <property type="entry name" value="LIPASE_GDXG_HIS"/>
    <property type="match status" value="1"/>
</dbReference>
<sequence>MSRAAGRFARFVYGVGMALLDTKVTTVNGVVGGARGKRLRRGTISWRGIPFAAPPVAHRRFRAPQPAHDWPGVRDCTRIAKAAIQEKRFTAVAPGKFAPMSEDCLTLNVFSPEVASSRPRPVMVFIHGGAFILGTAATPLYDGAFLARAQDVVVVTVQYRFGPFGFLDLSQFATEDRPFDANVGLLDQIAALQWVKENIAAFGGDPDNVTVFGESAGGTSVLALLSAPAATGLFHQAIAQSPAPELIVEQSDATVYADEFVRILRDPQRRHTRMERDEEPVDPAEAQRLLTDPNPARLLDAGNKLMRFAMHASGGAIPFAPVVDGEVLPRSPLDAATGGLTIPVPLVIGSNKDEANLFAKLWKVLPDAERTLMRVEDEEVRREIAAHYDNGDRDRIRLAGDSIFWAPMTAFADGHSRVAPTYVYRYDYRTKVLEATGFGATHATELFTVFGAYRAPLGAGLAVADWPGTRRVTENVQARWGNVARNGDPGLGWPVYTTADRKVLVIDDPDHVVADPDTLRRQAWYRVHAPAGS</sequence>
<dbReference type="InterPro" id="IPR002018">
    <property type="entry name" value="CarbesteraseB"/>
</dbReference>
<keyword evidence="3 4" id="KW-0378">Hydrolase</keyword>
<dbReference type="InterPro" id="IPR029058">
    <property type="entry name" value="AB_hydrolase_fold"/>
</dbReference>
<evidence type="ECO:0000256" key="2">
    <source>
        <dbReference type="ARBA" id="ARBA00010515"/>
    </source>
</evidence>
<dbReference type="EMBL" id="CAACYD010000007">
    <property type="protein sequence ID" value="VFA89751.1"/>
    <property type="molecule type" value="Genomic_DNA"/>
</dbReference>
<evidence type="ECO:0000256" key="3">
    <source>
        <dbReference type="ARBA" id="ARBA00022801"/>
    </source>
</evidence>
<name>A0ABD7V6D4_9ACTN</name>
<dbReference type="GO" id="GO:0016787">
    <property type="term" value="F:hydrolase activity"/>
    <property type="evidence" value="ECO:0007669"/>
    <property type="project" value="UniProtKB-KW"/>
</dbReference>
<dbReference type="EC" id="3.1.1.-" evidence="4"/>
<dbReference type="Proteomes" id="UP000360750">
    <property type="component" value="Unassembled WGS sequence"/>
</dbReference>
<protein>
    <recommendedName>
        <fullName evidence="4">Carboxylic ester hydrolase</fullName>
        <ecNumber evidence="4">3.1.1.-</ecNumber>
    </recommendedName>
</protein>
<dbReference type="PROSITE" id="PS00941">
    <property type="entry name" value="CARBOXYLESTERASE_B_2"/>
    <property type="match status" value="1"/>
</dbReference>